<evidence type="ECO:0000313" key="1">
    <source>
        <dbReference type="EMBL" id="MBR0575322.1"/>
    </source>
</evidence>
<dbReference type="Proteomes" id="UP000675379">
    <property type="component" value="Unassembled WGS sequence"/>
</dbReference>
<protein>
    <submittedName>
        <fullName evidence="1">Gamma-glutamyltransferase family protein</fullName>
    </submittedName>
</protein>
<gene>
    <name evidence="1" type="ORF">KCG48_03110</name>
</gene>
<dbReference type="InterPro" id="IPR029055">
    <property type="entry name" value="Ntn_hydrolases_N"/>
</dbReference>
<dbReference type="SUPFAM" id="SSF56235">
    <property type="entry name" value="N-terminal nucleophile aminohydrolases (Ntn hydrolases)"/>
    <property type="match status" value="1"/>
</dbReference>
<dbReference type="RefSeq" id="WP_211799848.1">
    <property type="nucleotide sequence ID" value="NZ_JAGSCS010000003.1"/>
</dbReference>
<evidence type="ECO:0000313" key="2">
    <source>
        <dbReference type="Proteomes" id="UP000675379"/>
    </source>
</evidence>
<comment type="caution">
    <text evidence="1">The sequence shown here is derived from an EMBL/GenBank/DDBJ whole genome shotgun (WGS) entry which is preliminary data.</text>
</comment>
<dbReference type="Pfam" id="PF01019">
    <property type="entry name" value="G_glu_transpept"/>
    <property type="match status" value="1"/>
</dbReference>
<dbReference type="PANTHER" id="PTHR43881">
    <property type="entry name" value="GAMMA-GLUTAMYLTRANSPEPTIDASE (AFU_ORTHOLOGUE AFUA_4G13580)"/>
    <property type="match status" value="1"/>
</dbReference>
<name>A0A941HQM8_9CLOT</name>
<dbReference type="InterPro" id="IPR043137">
    <property type="entry name" value="GGT_ssub_C"/>
</dbReference>
<proteinExistence type="predicted"/>
<dbReference type="Gene3D" id="1.10.246.230">
    <property type="match status" value="1"/>
</dbReference>
<dbReference type="EMBL" id="JAGSCS010000003">
    <property type="protein sequence ID" value="MBR0575322.1"/>
    <property type="molecule type" value="Genomic_DNA"/>
</dbReference>
<keyword evidence="2" id="KW-1185">Reference proteome</keyword>
<organism evidence="1 2">
    <name type="scientific">Proteiniclasticum sediminis</name>
    <dbReference type="NCBI Taxonomy" id="2804028"/>
    <lineage>
        <taxon>Bacteria</taxon>
        <taxon>Bacillati</taxon>
        <taxon>Bacillota</taxon>
        <taxon>Clostridia</taxon>
        <taxon>Eubacteriales</taxon>
        <taxon>Clostridiaceae</taxon>
        <taxon>Proteiniclasticum</taxon>
    </lineage>
</organism>
<sequence>MFFNPHHQPYPSQRLTLSARRGVVATGNALASQAGLDMLKKGGNAVDAAIATAACLTVVEPTANGIGSDNFALVWMSSKLYGMNSNGPSPQGISLDAVKKSHDKMPVHGWTPVTVPGAPKGWASLSRRFGKLTLLECLTPAIEYAEKGFPLAPNTAKMWQQAYDRYVELFGDKPEYAEWFKTFSFNGKAPEPFEIVKLPNHARTLRLIGETNGDSFYKGELAEQIEKDSITHGGYLRKRDLEAFESAWVEPLSVNYRGYDVVELPPSGQGMVALMALNIFQNREVKKIDTAYYHDMFEAMKMAFADGMHYITDPKLMNMDPQALLSPEYGKKRFSQITEDARIHSADDPYTSGTVYLNCADEEGNMVSMIQSNYMGFGSGIVVKDTGISLQNRGADFKFDENHVNCLAPGKKTYHTIIPGMLLKEGQCVGVFGVMGGYMQPQGHFQVVSHLLDFQENPQMALDAPRWQWIREKTFKVEPGFDPQIIEELKLRGHDVQVEEDRTHFGRGQIILKLDNGVYAVGTESRTDSNVALY</sequence>
<accession>A0A941HQM8</accession>
<reference evidence="1" key="1">
    <citation type="submission" date="2021-04" db="EMBL/GenBank/DDBJ databases">
        <title>Proteiniclasticum sedimins sp. nov., an obligate anaerobic bacterium isolated from anaerobic sludge.</title>
        <authorList>
            <person name="Liu J."/>
        </authorList>
    </citation>
    <scope>NUCLEOTIDE SEQUENCE</scope>
    <source>
        <strain evidence="1">BAD-10</strain>
    </source>
</reference>
<dbReference type="InterPro" id="IPR052896">
    <property type="entry name" value="GGT-like_enzyme"/>
</dbReference>
<dbReference type="Gene3D" id="3.60.20.40">
    <property type="match status" value="1"/>
</dbReference>
<dbReference type="AlphaFoldDB" id="A0A941HQM8"/>
<dbReference type="PRINTS" id="PR01210">
    <property type="entry name" value="GGTRANSPTASE"/>
</dbReference>
<dbReference type="PANTHER" id="PTHR43881:SF1">
    <property type="entry name" value="GAMMA-GLUTAMYLTRANSPEPTIDASE (AFU_ORTHOLOGUE AFUA_4G13580)"/>
    <property type="match status" value="1"/>
</dbReference>